<evidence type="ECO:0000313" key="2">
    <source>
        <dbReference type="EMBL" id="KAG0543081.1"/>
    </source>
</evidence>
<protein>
    <submittedName>
        <fullName evidence="2">Uncharacterized protein</fullName>
    </submittedName>
</protein>
<comment type="caution">
    <text evidence="2">The sequence shown here is derived from an EMBL/GenBank/DDBJ whole genome shotgun (WGS) entry which is preliminary data.</text>
</comment>
<sequence length="141" mass="15476">MLSSPGCPRVPAEVVRTCSVMGQEEQADVMEEPTMAAPLAAVERVVVVSGRSAARVRRRSWGLATRVVKAGRGRCVGSRRQGSRRHDLGEGVHGDGARARGREWCGQLRLLCARVLVVEIFSLLEYHQVRLQFGVRSSILL</sequence>
<feature type="compositionally biased region" description="Basic and acidic residues" evidence="1">
    <location>
        <begin position="84"/>
        <end position="97"/>
    </location>
</feature>
<name>A0A921RP66_SORBI</name>
<accession>A0A921RP66</accession>
<organism evidence="2 3">
    <name type="scientific">Sorghum bicolor</name>
    <name type="common">Sorghum</name>
    <name type="synonym">Sorghum vulgare</name>
    <dbReference type="NCBI Taxonomy" id="4558"/>
    <lineage>
        <taxon>Eukaryota</taxon>
        <taxon>Viridiplantae</taxon>
        <taxon>Streptophyta</taxon>
        <taxon>Embryophyta</taxon>
        <taxon>Tracheophyta</taxon>
        <taxon>Spermatophyta</taxon>
        <taxon>Magnoliopsida</taxon>
        <taxon>Liliopsida</taxon>
        <taxon>Poales</taxon>
        <taxon>Poaceae</taxon>
        <taxon>PACMAD clade</taxon>
        <taxon>Panicoideae</taxon>
        <taxon>Andropogonodae</taxon>
        <taxon>Andropogoneae</taxon>
        <taxon>Sorghinae</taxon>
        <taxon>Sorghum</taxon>
    </lineage>
</organism>
<reference evidence="2" key="2">
    <citation type="submission" date="2020-10" db="EMBL/GenBank/DDBJ databases">
        <authorList>
            <person name="Cooper E.A."/>
            <person name="Brenton Z.W."/>
            <person name="Flinn B.S."/>
            <person name="Jenkins J."/>
            <person name="Shu S."/>
            <person name="Flowers D."/>
            <person name="Luo F."/>
            <person name="Wang Y."/>
            <person name="Xia P."/>
            <person name="Barry K."/>
            <person name="Daum C."/>
            <person name="Lipzen A."/>
            <person name="Yoshinaga Y."/>
            <person name="Schmutz J."/>
            <person name="Saski C."/>
            <person name="Vermerris W."/>
            <person name="Kresovich S."/>
        </authorList>
    </citation>
    <scope>NUCLEOTIDE SEQUENCE</scope>
</reference>
<gene>
    <name evidence="2" type="ORF">BDA96_02G158800</name>
</gene>
<evidence type="ECO:0000313" key="3">
    <source>
        <dbReference type="Proteomes" id="UP000807115"/>
    </source>
</evidence>
<dbReference type="EMBL" id="CM027681">
    <property type="protein sequence ID" value="KAG0543081.1"/>
    <property type="molecule type" value="Genomic_DNA"/>
</dbReference>
<dbReference type="Proteomes" id="UP000807115">
    <property type="component" value="Chromosome 2"/>
</dbReference>
<reference evidence="2" key="1">
    <citation type="journal article" date="2019" name="BMC Genomics">
        <title>A new reference genome for Sorghum bicolor reveals high levels of sequence similarity between sweet and grain genotypes: implications for the genetics of sugar metabolism.</title>
        <authorList>
            <person name="Cooper E.A."/>
            <person name="Brenton Z.W."/>
            <person name="Flinn B.S."/>
            <person name="Jenkins J."/>
            <person name="Shu S."/>
            <person name="Flowers D."/>
            <person name="Luo F."/>
            <person name="Wang Y."/>
            <person name="Xia P."/>
            <person name="Barry K."/>
            <person name="Daum C."/>
            <person name="Lipzen A."/>
            <person name="Yoshinaga Y."/>
            <person name="Schmutz J."/>
            <person name="Saski C."/>
            <person name="Vermerris W."/>
            <person name="Kresovich S."/>
        </authorList>
    </citation>
    <scope>NUCLEOTIDE SEQUENCE</scope>
</reference>
<dbReference type="AlphaFoldDB" id="A0A921RP66"/>
<evidence type="ECO:0000256" key="1">
    <source>
        <dbReference type="SAM" id="MobiDB-lite"/>
    </source>
</evidence>
<proteinExistence type="predicted"/>
<feature type="region of interest" description="Disordered" evidence="1">
    <location>
        <begin position="77"/>
        <end position="97"/>
    </location>
</feature>